<keyword evidence="6" id="KW-0863">Zinc-finger</keyword>
<feature type="compositionally biased region" description="Polar residues" evidence="7">
    <location>
        <begin position="58"/>
        <end position="72"/>
    </location>
</feature>
<dbReference type="VEuPathDB" id="FungiDB:CLCR_04577"/>
<feature type="region of interest" description="Disordered" evidence="7">
    <location>
        <begin position="54"/>
        <end position="78"/>
    </location>
</feature>
<keyword evidence="10" id="KW-1185">Reference proteome</keyword>
<feature type="compositionally biased region" description="Basic and acidic residues" evidence="7">
    <location>
        <begin position="210"/>
        <end position="221"/>
    </location>
</feature>
<comment type="caution">
    <text evidence="9">The sequence shown here is derived from an EMBL/GenBank/DDBJ whole genome shotgun (WGS) entry which is preliminary data.</text>
</comment>
<feature type="region of interest" description="Disordered" evidence="7">
    <location>
        <begin position="201"/>
        <end position="249"/>
    </location>
</feature>
<dbReference type="GO" id="GO:0008270">
    <property type="term" value="F:zinc ion binding"/>
    <property type="evidence" value="ECO:0007669"/>
    <property type="project" value="UniProtKB-KW"/>
</dbReference>
<feature type="domain" description="C2H2-type" evidence="8">
    <location>
        <begin position="17"/>
        <end position="44"/>
    </location>
</feature>
<dbReference type="PROSITE" id="PS50157">
    <property type="entry name" value="ZINC_FINGER_C2H2_2"/>
    <property type="match status" value="1"/>
</dbReference>
<evidence type="ECO:0000256" key="6">
    <source>
        <dbReference type="PROSITE-ProRule" id="PRU00042"/>
    </source>
</evidence>
<keyword evidence="5" id="KW-0539">Nucleus</keyword>
<dbReference type="CDD" id="cd12148">
    <property type="entry name" value="fungal_TF_MHR"/>
    <property type="match status" value="1"/>
</dbReference>
<keyword evidence="1" id="KW-0479">Metal-binding</keyword>
<dbReference type="Gene3D" id="3.30.160.60">
    <property type="entry name" value="Classic Zinc Finger"/>
    <property type="match status" value="1"/>
</dbReference>
<dbReference type="PANTHER" id="PTHR47660:SF2">
    <property type="entry name" value="TRANSCRIPTION FACTOR WITH C2H2 AND ZN(2)-CYS(6) DNA BINDING DOMAIN (EUROFUNG)"/>
    <property type="match status" value="1"/>
</dbReference>
<dbReference type="SMART" id="SM00355">
    <property type="entry name" value="ZnF_C2H2"/>
    <property type="match status" value="1"/>
</dbReference>
<evidence type="ECO:0000313" key="9">
    <source>
        <dbReference type="EMBL" id="OCT49460.1"/>
    </source>
</evidence>
<evidence type="ECO:0000313" key="10">
    <source>
        <dbReference type="Proteomes" id="UP000094526"/>
    </source>
</evidence>
<dbReference type="PANTHER" id="PTHR47660">
    <property type="entry name" value="TRANSCRIPTION FACTOR WITH C2H2 AND ZN(2)-CYS(6) DNA BINDING DOMAIN (EUROFUNG)-RELATED-RELATED"/>
    <property type="match status" value="1"/>
</dbReference>
<accession>A0A1C1CLS3</accession>
<dbReference type="InterPro" id="IPR036236">
    <property type="entry name" value="Znf_C2H2_sf"/>
</dbReference>
<dbReference type="InterPro" id="IPR013087">
    <property type="entry name" value="Znf_C2H2_type"/>
</dbReference>
<keyword evidence="2" id="KW-0862">Zinc</keyword>
<dbReference type="PROSITE" id="PS00028">
    <property type="entry name" value="ZINC_FINGER_C2H2_1"/>
    <property type="match status" value="1"/>
</dbReference>
<evidence type="ECO:0000256" key="1">
    <source>
        <dbReference type="ARBA" id="ARBA00022723"/>
    </source>
</evidence>
<reference evidence="10" key="1">
    <citation type="submission" date="2015-07" db="EMBL/GenBank/DDBJ databases">
        <authorList>
            <person name="Teixeira M.M."/>
            <person name="Souza R.C."/>
            <person name="Almeida L.G."/>
            <person name="Vicente V.A."/>
            <person name="de Hoog S."/>
            <person name="Bocca A.L."/>
            <person name="de Almeida S.R."/>
            <person name="Vasconcelos A.T."/>
            <person name="Felipe M.S."/>
        </authorList>
    </citation>
    <scope>NUCLEOTIDE SEQUENCE [LARGE SCALE GENOMIC DNA]</scope>
    <source>
        <strain evidence="10">KSF</strain>
    </source>
</reference>
<evidence type="ECO:0000256" key="7">
    <source>
        <dbReference type="SAM" id="MobiDB-lite"/>
    </source>
</evidence>
<evidence type="ECO:0000259" key="8">
    <source>
        <dbReference type="PROSITE" id="PS50157"/>
    </source>
</evidence>
<organism evidence="9 10">
    <name type="scientific">Cladophialophora carrionii</name>
    <dbReference type="NCBI Taxonomy" id="86049"/>
    <lineage>
        <taxon>Eukaryota</taxon>
        <taxon>Fungi</taxon>
        <taxon>Dikarya</taxon>
        <taxon>Ascomycota</taxon>
        <taxon>Pezizomycotina</taxon>
        <taxon>Eurotiomycetes</taxon>
        <taxon>Chaetothyriomycetidae</taxon>
        <taxon>Chaetothyriales</taxon>
        <taxon>Herpotrichiellaceae</taxon>
        <taxon>Cladophialophora</taxon>
    </lineage>
</organism>
<name>A0A1C1CLS3_9EURO</name>
<dbReference type="EMBL" id="LGRB01000011">
    <property type="protein sequence ID" value="OCT49460.1"/>
    <property type="molecule type" value="Genomic_DNA"/>
</dbReference>
<proteinExistence type="predicted"/>
<dbReference type="GO" id="GO:0006351">
    <property type="term" value="P:DNA-templated transcription"/>
    <property type="evidence" value="ECO:0007669"/>
    <property type="project" value="InterPro"/>
</dbReference>
<keyword evidence="3" id="KW-0805">Transcription regulation</keyword>
<sequence>MSLAIPAEAITDPVRTLSCPHCNATFKRKEHLGRHIQRHLGTRPFGNFVCTFRPPTSPQAVSETPSTQNPESNIPLGPNSLLSPRTVGAHLGDQLIPEAAVASVPHPFQSSLNAEQQNNPADIDLDGHHFPISDAPNDVETFEHATSAFDTEETLLQDLPWLTTIISSFNTPLWMNDFGDISFENSDSLGETSTFRAAAPDATTAALGGSRHEQAEFDRPRRSTGYSGAESPRPEASTPQARRAPLPPLSTEDRSVIHTEVYGYLQQPPAQAFAKIVEFFDQQLTLCGSFVDILTFQAFLELYFEFFADQFPFIHVSMMQRDTTSWILYLGVAAIGAQLSGVEHALVYAAALEELFREAVTINIPEAPPGHDLTWAQIILLHDIGVLFNSGKKRQLLLLYEKNRLITLCRGLRIKAVNELYQPNPAFGTGSRGPSWESWIAAESRTRLLYNVYFYECLQCVFHDIRPSVDLGTLTDNLPCADVLWKCQNEDEWRRLHYASKHEPLRVSQGSVANWKEQDWHWSSVVEQVLLSSMTSPTFASQTPPFGPRYIDYNAFLASVRKFVDNELELLYPHDDQGSSQPSATERLNVLCPLLLILRQVPVRRIYSFSGWQVDDSQMEASRRELSSWMSLHPKTTRICLFHAITIFVTLRKRSHISAYDGFALLISSLFIWAYDQIMNGGNPGTGYPDRTPTVRLERKIDVPAFGAWVREGFLARIHVTGVGILDGKDSSIRMLQELRRILASRIGWPTLCRVIDFAVAHLIQGQHPRFEDDQGDICSWPATV</sequence>
<dbReference type="Proteomes" id="UP000094526">
    <property type="component" value="Unassembled WGS sequence"/>
</dbReference>
<evidence type="ECO:0000256" key="3">
    <source>
        <dbReference type="ARBA" id="ARBA00023015"/>
    </source>
</evidence>
<protein>
    <recommendedName>
        <fullName evidence="8">C2H2-type domain-containing protein</fullName>
    </recommendedName>
</protein>
<dbReference type="STRING" id="86049.A0A1C1CLS3"/>
<evidence type="ECO:0000256" key="5">
    <source>
        <dbReference type="ARBA" id="ARBA00023242"/>
    </source>
</evidence>
<evidence type="ECO:0000256" key="2">
    <source>
        <dbReference type="ARBA" id="ARBA00022833"/>
    </source>
</evidence>
<evidence type="ECO:0000256" key="4">
    <source>
        <dbReference type="ARBA" id="ARBA00023163"/>
    </source>
</evidence>
<dbReference type="OrthoDB" id="4160640at2759"/>
<dbReference type="GO" id="GO:0003677">
    <property type="term" value="F:DNA binding"/>
    <property type="evidence" value="ECO:0007669"/>
    <property type="project" value="InterPro"/>
</dbReference>
<dbReference type="AlphaFoldDB" id="A0A1C1CLS3"/>
<dbReference type="SUPFAM" id="SSF57667">
    <property type="entry name" value="beta-beta-alpha zinc fingers"/>
    <property type="match status" value="1"/>
</dbReference>
<gene>
    <name evidence="9" type="ORF">CLCR_04577</name>
</gene>
<dbReference type="Pfam" id="PF04082">
    <property type="entry name" value="Fungal_trans"/>
    <property type="match status" value="1"/>
</dbReference>
<dbReference type="InterPro" id="IPR007219">
    <property type="entry name" value="XnlR_reg_dom"/>
</dbReference>
<keyword evidence="4" id="KW-0804">Transcription</keyword>